<accession>A0ABX8QZD0</accession>
<dbReference type="Proteomes" id="UP001049518">
    <property type="component" value="Chromosome"/>
</dbReference>
<reference evidence="5" key="1">
    <citation type="submission" date="2020-07" db="EMBL/GenBank/DDBJ databases">
        <authorList>
            <person name="Tarantini F.S."/>
            <person name="Hong K.W."/>
            <person name="Chan K.G."/>
        </authorList>
    </citation>
    <scope>NUCLEOTIDE SEQUENCE</scope>
    <source>
        <strain evidence="5">32-07</strain>
    </source>
</reference>
<proteinExistence type="predicted"/>
<dbReference type="Pfam" id="PF00291">
    <property type="entry name" value="PALP"/>
    <property type="match status" value="1"/>
</dbReference>
<dbReference type="PANTHER" id="PTHR48078">
    <property type="entry name" value="THREONINE DEHYDRATASE, MITOCHONDRIAL-RELATED"/>
    <property type="match status" value="1"/>
</dbReference>
<evidence type="ECO:0000256" key="3">
    <source>
        <dbReference type="ARBA" id="ARBA00023239"/>
    </source>
</evidence>
<dbReference type="SUPFAM" id="SSF53686">
    <property type="entry name" value="Tryptophan synthase beta subunit-like PLP-dependent enzymes"/>
    <property type="match status" value="1"/>
</dbReference>
<protein>
    <submittedName>
        <fullName evidence="5">Threonine/serine dehydratase</fullName>
    </submittedName>
</protein>
<dbReference type="InterPro" id="IPR001926">
    <property type="entry name" value="TrpB-like_PALP"/>
</dbReference>
<evidence type="ECO:0000259" key="4">
    <source>
        <dbReference type="Pfam" id="PF00291"/>
    </source>
</evidence>
<dbReference type="Gene3D" id="3.40.50.1100">
    <property type="match status" value="2"/>
</dbReference>
<evidence type="ECO:0000313" key="5">
    <source>
        <dbReference type="EMBL" id="QXJ24186.1"/>
    </source>
</evidence>
<feature type="domain" description="Tryptophan synthase beta chain-like PALP" evidence="4">
    <location>
        <begin position="17"/>
        <end position="308"/>
    </location>
</feature>
<dbReference type="InterPro" id="IPR050147">
    <property type="entry name" value="Ser/Thr_Dehydratase"/>
</dbReference>
<evidence type="ECO:0000256" key="1">
    <source>
        <dbReference type="ARBA" id="ARBA00001933"/>
    </source>
</evidence>
<evidence type="ECO:0000313" key="6">
    <source>
        <dbReference type="Proteomes" id="UP001049518"/>
    </source>
</evidence>
<dbReference type="NCBIfam" id="NF006094">
    <property type="entry name" value="PRK08246.1"/>
    <property type="match status" value="1"/>
</dbReference>
<sequence>MIARPDVEAAAERIAGRVRRTPLLAVDAIPAAGEAVSAERMWLKLEHTQHTGSFKTRGAFSHILAAQAAGRLPRVGVVAASGGNAGLAFAYAAARAGVPAEVFVPETAPAVKVAGLRALGAAVVQVGTRYADAHEAATKHAADTGALFCHPYDQPDVCSGQGTLGLEILEQTGGEVDTVLLAVGGGGLMAGVAAALEGHARVVGAEPANAPTLERALRAGRPVDVEVSGVAADSLGASRLGDIAYDVAARTDVLPVLVTDEAIVEARRFLWSGYRLAVEHGTAAAVAALRAGAYRPAPGERVTVVLCGANTDPSNLVT</sequence>
<dbReference type="InterPro" id="IPR036052">
    <property type="entry name" value="TrpB-like_PALP_sf"/>
</dbReference>
<name>A0ABX8QZD0_9ACTN</name>
<keyword evidence="6" id="KW-1185">Reference proteome</keyword>
<dbReference type="RefSeq" id="WP_231329886.1">
    <property type="nucleotide sequence ID" value="NZ_CP059572.1"/>
</dbReference>
<keyword evidence="2" id="KW-0663">Pyridoxal phosphate</keyword>
<comment type="cofactor">
    <cofactor evidence="1">
        <name>pyridoxal 5'-phosphate</name>
        <dbReference type="ChEBI" id="CHEBI:597326"/>
    </cofactor>
</comment>
<evidence type="ECO:0000256" key="2">
    <source>
        <dbReference type="ARBA" id="ARBA00022898"/>
    </source>
</evidence>
<keyword evidence="3" id="KW-0456">Lyase</keyword>
<organism evidence="5 6">
    <name type="scientific">Actinomadura graeca</name>
    <dbReference type="NCBI Taxonomy" id="2750812"/>
    <lineage>
        <taxon>Bacteria</taxon>
        <taxon>Bacillati</taxon>
        <taxon>Actinomycetota</taxon>
        <taxon>Actinomycetes</taxon>
        <taxon>Streptosporangiales</taxon>
        <taxon>Thermomonosporaceae</taxon>
        <taxon>Actinomadura</taxon>
    </lineage>
</organism>
<dbReference type="EMBL" id="CP059572">
    <property type="protein sequence ID" value="QXJ24186.1"/>
    <property type="molecule type" value="Genomic_DNA"/>
</dbReference>
<gene>
    <name evidence="5" type="ORF">AGRA3207_005458</name>
</gene>
<dbReference type="PANTHER" id="PTHR48078:SF6">
    <property type="entry name" value="L-THREONINE DEHYDRATASE CATABOLIC TDCB"/>
    <property type="match status" value="1"/>
</dbReference>